<name>A0ABD5PK62_9EURY</name>
<dbReference type="InterPro" id="IPR015943">
    <property type="entry name" value="WD40/YVTN_repeat-like_dom_sf"/>
</dbReference>
<evidence type="ECO:0000259" key="1">
    <source>
        <dbReference type="Pfam" id="PF13360"/>
    </source>
</evidence>
<dbReference type="RefSeq" id="WP_250139111.1">
    <property type="nucleotide sequence ID" value="NZ_JALIQP010000001.1"/>
</dbReference>
<keyword evidence="3" id="KW-1185">Reference proteome</keyword>
<evidence type="ECO:0000313" key="3">
    <source>
        <dbReference type="Proteomes" id="UP001595898"/>
    </source>
</evidence>
<dbReference type="PANTHER" id="PTHR34512:SF30">
    <property type="entry name" value="OUTER MEMBRANE PROTEIN ASSEMBLY FACTOR BAMB"/>
    <property type="match status" value="1"/>
</dbReference>
<dbReference type="SMART" id="SM00564">
    <property type="entry name" value="PQQ"/>
    <property type="match status" value="6"/>
</dbReference>
<feature type="domain" description="Pyrrolo-quinoline quinone repeat" evidence="1">
    <location>
        <begin position="28"/>
        <end position="118"/>
    </location>
</feature>
<dbReference type="Pfam" id="PF13360">
    <property type="entry name" value="PQQ_2"/>
    <property type="match status" value="2"/>
</dbReference>
<gene>
    <name evidence="2" type="ORF">ACFO5R_03315</name>
</gene>
<organism evidence="2 3">
    <name type="scientific">Halosolutus amylolyticus</name>
    <dbReference type="NCBI Taxonomy" id="2932267"/>
    <lineage>
        <taxon>Archaea</taxon>
        <taxon>Methanobacteriati</taxon>
        <taxon>Methanobacteriota</taxon>
        <taxon>Stenosarchaea group</taxon>
        <taxon>Halobacteria</taxon>
        <taxon>Halobacteriales</taxon>
        <taxon>Natrialbaceae</taxon>
        <taxon>Halosolutus</taxon>
    </lineage>
</organism>
<feature type="domain" description="Pyrrolo-quinoline quinone repeat" evidence="1">
    <location>
        <begin position="138"/>
        <end position="353"/>
    </location>
</feature>
<dbReference type="Gene3D" id="2.130.10.10">
    <property type="entry name" value="YVTN repeat-like/Quinoprotein amine dehydrogenase"/>
    <property type="match status" value="2"/>
</dbReference>
<evidence type="ECO:0000313" key="2">
    <source>
        <dbReference type="EMBL" id="MFC4540957.1"/>
    </source>
</evidence>
<dbReference type="AlphaFoldDB" id="A0ABD5PK62"/>
<sequence length="366" mass="38914">MTDWNQFKGDRANAGLQRDLAGPYRVAEAWTADLSGPIRSSPVLDRDTVYVGTSHGNLFAFDRETGRRRWVFETVTAIDATPIVTPDLAYAGTADGTIHAIDPGTGEAVWETELPGDLTTSLSLSDGRLFAGHADAHGVSAIDADTGELRWSHETGGSVVGCPAVDDDRVYVGTARETVVALAIEDGAVEWEVPADGAVADGPTLADGRVYVGDDDGTLLALSAETGQSWFTYEIRDAFTSSATVLPDEETTFVGAADGYLHVTDTTFGRRKVRGWLFSKQGIALDGEIHSSPVVTGDVCLVGDSSGSLYGIDVAEFDVLWHFGTDGAITSTPAIAAERLYVGSDDERLYCLEWDADEPKPCSGLP</sequence>
<dbReference type="Proteomes" id="UP001595898">
    <property type="component" value="Unassembled WGS sequence"/>
</dbReference>
<dbReference type="InterPro" id="IPR018391">
    <property type="entry name" value="PQQ_b-propeller_rpt"/>
</dbReference>
<dbReference type="Gene3D" id="2.40.128.630">
    <property type="match status" value="1"/>
</dbReference>
<protein>
    <submittedName>
        <fullName evidence="2">PQQ-binding-like beta-propeller repeat protein</fullName>
    </submittedName>
</protein>
<dbReference type="InterPro" id="IPR011047">
    <property type="entry name" value="Quinoprotein_ADH-like_sf"/>
</dbReference>
<accession>A0ABD5PK62</accession>
<dbReference type="InterPro" id="IPR002372">
    <property type="entry name" value="PQQ_rpt_dom"/>
</dbReference>
<dbReference type="Gene3D" id="2.40.10.480">
    <property type="match status" value="1"/>
</dbReference>
<comment type="caution">
    <text evidence="2">The sequence shown here is derived from an EMBL/GenBank/DDBJ whole genome shotgun (WGS) entry which is preliminary data.</text>
</comment>
<proteinExistence type="predicted"/>
<dbReference type="EMBL" id="JBHSFA010000002">
    <property type="protein sequence ID" value="MFC4540957.1"/>
    <property type="molecule type" value="Genomic_DNA"/>
</dbReference>
<dbReference type="PANTHER" id="PTHR34512">
    <property type="entry name" value="CELL SURFACE PROTEIN"/>
    <property type="match status" value="1"/>
</dbReference>
<reference evidence="2 3" key="1">
    <citation type="journal article" date="2019" name="Int. J. Syst. Evol. Microbiol.">
        <title>The Global Catalogue of Microorganisms (GCM) 10K type strain sequencing project: providing services to taxonomists for standard genome sequencing and annotation.</title>
        <authorList>
            <consortium name="The Broad Institute Genomics Platform"/>
            <consortium name="The Broad Institute Genome Sequencing Center for Infectious Disease"/>
            <person name="Wu L."/>
            <person name="Ma J."/>
        </authorList>
    </citation>
    <scope>NUCLEOTIDE SEQUENCE [LARGE SCALE GENOMIC DNA]</scope>
    <source>
        <strain evidence="2 3">WLHS5</strain>
    </source>
</reference>
<dbReference type="SUPFAM" id="SSF50998">
    <property type="entry name" value="Quinoprotein alcohol dehydrogenase-like"/>
    <property type="match status" value="2"/>
</dbReference>